<dbReference type="Gene3D" id="3.30.70.100">
    <property type="match status" value="1"/>
</dbReference>
<comment type="caution">
    <text evidence="2">The sequence shown here is derived from an EMBL/GenBank/DDBJ whole genome shotgun (WGS) entry which is preliminary data.</text>
</comment>
<dbReference type="InterPro" id="IPR011008">
    <property type="entry name" value="Dimeric_a/b-barrel"/>
</dbReference>
<dbReference type="Proteomes" id="UP001300261">
    <property type="component" value="Unassembled WGS sequence"/>
</dbReference>
<dbReference type="RefSeq" id="WP_265961845.1">
    <property type="nucleotide sequence ID" value="NZ_JAPEVI010000003.1"/>
</dbReference>
<organism evidence="2 3">
    <name type="scientific">Roseibium salinum</name>
    <dbReference type="NCBI Taxonomy" id="1604349"/>
    <lineage>
        <taxon>Bacteria</taxon>
        <taxon>Pseudomonadati</taxon>
        <taxon>Pseudomonadota</taxon>
        <taxon>Alphaproteobacteria</taxon>
        <taxon>Hyphomicrobiales</taxon>
        <taxon>Stappiaceae</taxon>
        <taxon>Roseibium</taxon>
    </lineage>
</organism>
<name>A0ABT3QYX1_9HYPH</name>
<feature type="domain" description="DUF1330" evidence="1">
    <location>
        <begin position="2"/>
        <end position="95"/>
    </location>
</feature>
<accession>A0ABT3QYX1</accession>
<evidence type="ECO:0000313" key="3">
    <source>
        <dbReference type="Proteomes" id="UP001300261"/>
    </source>
</evidence>
<gene>
    <name evidence="2" type="ORF">ON753_06970</name>
</gene>
<dbReference type="SUPFAM" id="SSF54909">
    <property type="entry name" value="Dimeric alpha+beta barrel"/>
    <property type="match status" value="1"/>
</dbReference>
<sequence>MTAYAIANLQSVNMGPAIVEYLERIDATLAPYSGRYVIHGGPKQELEGCWPGDVIMIAFPDLATARAWYGSQAYAAIKALRTDNSSGEVILIEGVSEDHKATDILAGAGG</sequence>
<dbReference type="Pfam" id="PF07045">
    <property type="entry name" value="DUF1330"/>
    <property type="match status" value="1"/>
</dbReference>
<dbReference type="EMBL" id="JAPEVI010000003">
    <property type="protein sequence ID" value="MCX2722148.1"/>
    <property type="molecule type" value="Genomic_DNA"/>
</dbReference>
<reference evidence="2 3" key="1">
    <citation type="journal article" date="2016" name="Int. J. Syst. Evol. Microbiol.">
        <title>Labrenzia salina sp. nov., isolated from the rhizosphere of the halophyte Arthrocnemum macrostachyum.</title>
        <authorList>
            <person name="Camacho M."/>
            <person name="Redondo-Gomez S."/>
            <person name="Rodriguez-Llorente I."/>
            <person name="Rohde M."/>
            <person name="Sproer C."/>
            <person name="Schumann P."/>
            <person name="Klenk H.P."/>
            <person name="Montero-Calasanz M.D.C."/>
        </authorList>
    </citation>
    <scope>NUCLEOTIDE SEQUENCE [LARGE SCALE GENOMIC DNA]</scope>
    <source>
        <strain evidence="2 3">DSM 29163</strain>
    </source>
</reference>
<dbReference type="PANTHER" id="PTHR41521">
    <property type="match status" value="1"/>
</dbReference>
<dbReference type="PANTHER" id="PTHR41521:SF4">
    <property type="entry name" value="BLR0684 PROTEIN"/>
    <property type="match status" value="1"/>
</dbReference>
<dbReference type="InterPro" id="IPR010753">
    <property type="entry name" value="DUF1330"/>
</dbReference>
<protein>
    <submittedName>
        <fullName evidence="2">DUF1330 domain-containing protein</fullName>
    </submittedName>
</protein>
<proteinExistence type="predicted"/>
<evidence type="ECO:0000313" key="2">
    <source>
        <dbReference type="EMBL" id="MCX2722148.1"/>
    </source>
</evidence>
<evidence type="ECO:0000259" key="1">
    <source>
        <dbReference type="Pfam" id="PF07045"/>
    </source>
</evidence>
<keyword evidence="3" id="KW-1185">Reference proteome</keyword>